<organism evidence="4 5">
    <name type="scientific">Ceratobasidium theobromae</name>
    <dbReference type="NCBI Taxonomy" id="1582974"/>
    <lineage>
        <taxon>Eukaryota</taxon>
        <taxon>Fungi</taxon>
        <taxon>Dikarya</taxon>
        <taxon>Basidiomycota</taxon>
        <taxon>Agaricomycotina</taxon>
        <taxon>Agaricomycetes</taxon>
        <taxon>Cantharellales</taxon>
        <taxon>Ceratobasidiaceae</taxon>
        <taxon>Ceratobasidium</taxon>
    </lineage>
</organism>
<protein>
    <submittedName>
        <fullName evidence="4">Putative effector protein</fullName>
    </submittedName>
</protein>
<reference evidence="4 5" key="1">
    <citation type="journal article" date="2019" name="Fungal Biol. Biotechnol.">
        <title>Draft genome sequence of fastidious pathogen Ceratobasidium theobromae, which causes vascular-streak dieback in Theobroma cacao.</title>
        <authorList>
            <person name="Ali S.S."/>
            <person name="Asman A."/>
            <person name="Shao J."/>
            <person name="Firmansyah A.P."/>
            <person name="Susilo A.W."/>
            <person name="Rosmana A."/>
            <person name="McMahon P."/>
            <person name="Junaid M."/>
            <person name="Guest D."/>
            <person name="Kheng T.Y."/>
            <person name="Meinhardt L.W."/>
            <person name="Bailey B.A."/>
        </authorList>
    </citation>
    <scope>NUCLEOTIDE SEQUENCE [LARGE SCALE GENOMIC DNA]</scope>
    <source>
        <strain evidence="4 5">CT2</strain>
    </source>
</reference>
<feature type="signal peptide" evidence="2">
    <location>
        <begin position="1"/>
        <end position="21"/>
    </location>
</feature>
<accession>A0A5N5QVV8</accession>
<dbReference type="AlphaFoldDB" id="A0A5N5QVV8"/>
<dbReference type="InterPro" id="IPR036908">
    <property type="entry name" value="RlpA-like_sf"/>
</dbReference>
<evidence type="ECO:0000313" key="5">
    <source>
        <dbReference type="Proteomes" id="UP000383932"/>
    </source>
</evidence>
<evidence type="ECO:0000313" key="4">
    <source>
        <dbReference type="EMBL" id="KAB5595693.1"/>
    </source>
</evidence>
<name>A0A5N5QVV8_9AGAM</name>
<dbReference type="PANTHER" id="PTHR31836">
    <property type="match status" value="1"/>
</dbReference>
<keyword evidence="5" id="KW-1185">Reference proteome</keyword>
<dbReference type="Proteomes" id="UP000383932">
    <property type="component" value="Unassembled WGS sequence"/>
</dbReference>
<keyword evidence="1 2" id="KW-0732">Signal</keyword>
<dbReference type="Pfam" id="PF03330">
    <property type="entry name" value="DPBB_1"/>
    <property type="match status" value="1"/>
</dbReference>
<dbReference type="InterPro" id="IPR009009">
    <property type="entry name" value="RlpA-like_DPBB"/>
</dbReference>
<comment type="caution">
    <text evidence="4">The sequence shown here is derived from an EMBL/GenBank/DDBJ whole genome shotgun (WGS) entry which is preliminary data.</text>
</comment>
<dbReference type="Gene3D" id="2.40.40.10">
    <property type="entry name" value="RlpA-like domain"/>
    <property type="match status" value="1"/>
</dbReference>
<sequence length="188" mass="19511">MPCLSFFTALLVAFMALIVIAAPNPAFKPKPSTTQAVAHRIRAHKRSCHAPTCTPAPTKPASSNGDGKVGTATWFNTGLGSCGKVSNDNELVVALGPGSFNSGKMCGATITVKNNENGKTTTAKVVDLCPSCGTNNLDLSPAAFKKLGSLSTGVLNVSWDDVCHRRIGLLSGTRPETSTPVAIPTPLY</sequence>
<proteinExistence type="predicted"/>
<dbReference type="SUPFAM" id="SSF50685">
    <property type="entry name" value="Barwin-like endoglucanases"/>
    <property type="match status" value="1"/>
</dbReference>
<dbReference type="PANTHER" id="PTHR31836:SF25">
    <property type="entry name" value="RLPA-LIKE PROTEIN DOUBLE-PSI BETA-BARREL DOMAIN-CONTAINING PROTEIN"/>
    <property type="match status" value="1"/>
</dbReference>
<feature type="domain" description="RlpA-like protein double-psi beta-barrel" evidence="3">
    <location>
        <begin position="69"/>
        <end position="158"/>
    </location>
</feature>
<evidence type="ECO:0000256" key="1">
    <source>
        <dbReference type="ARBA" id="ARBA00022729"/>
    </source>
</evidence>
<dbReference type="EMBL" id="SSOP01000007">
    <property type="protein sequence ID" value="KAB5595693.1"/>
    <property type="molecule type" value="Genomic_DNA"/>
</dbReference>
<dbReference type="InterPro" id="IPR051477">
    <property type="entry name" value="Expansin_CellWall"/>
</dbReference>
<evidence type="ECO:0000259" key="3">
    <source>
        <dbReference type="Pfam" id="PF03330"/>
    </source>
</evidence>
<dbReference type="OrthoDB" id="623670at2759"/>
<feature type="chain" id="PRO_5024320895" evidence="2">
    <location>
        <begin position="22"/>
        <end position="188"/>
    </location>
</feature>
<evidence type="ECO:0000256" key="2">
    <source>
        <dbReference type="SAM" id="SignalP"/>
    </source>
</evidence>
<gene>
    <name evidence="4" type="ORF">CTheo_931</name>
</gene>
<dbReference type="CDD" id="cd22191">
    <property type="entry name" value="DPBB_RlpA_EXP_N-like"/>
    <property type="match status" value="1"/>
</dbReference>